<dbReference type="PANTHER" id="PTHR37389">
    <property type="entry name" value="NODULIN-24"/>
    <property type="match status" value="1"/>
</dbReference>
<sequence length="68" mass="7487">MMGSKALLFLGLLLAIFAMISTEVAARELTETSIKLDKKNVVHGDGQYPSGGYKHSDKGYEGYDEYNN</sequence>
<proteinExistence type="predicted"/>
<dbReference type="Proteomes" id="UP000224567">
    <property type="component" value="Unassembled WGS sequence"/>
</dbReference>
<dbReference type="Pfam" id="PF07172">
    <property type="entry name" value="GRP"/>
    <property type="match status" value="1"/>
</dbReference>
<keyword evidence="4" id="KW-1185">Reference proteome</keyword>
<evidence type="ECO:0000256" key="1">
    <source>
        <dbReference type="SAM" id="MobiDB-lite"/>
    </source>
</evidence>
<feature type="chain" id="PRO_5013901766" evidence="2">
    <location>
        <begin position="27"/>
        <end position="68"/>
    </location>
</feature>
<evidence type="ECO:0000313" key="3">
    <source>
        <dbReference type="EMBL" id="PHT39426.1"/>
    </source>
</evidence>
<protein>
    <submittedName>
        <fullName evidence="3">Glycine-rich protein</fullName>
    </submittedName>
</protein>
<dbReference type="EMBL" id="MLFT02000009">
    <property type="protein sequence ID" value="PHT39426.1"/>
    <property type="molecule type" value="Genomic_DNA"/>
</dbReference>
<accession>A0A2G2W2G5</accession>
<dbReference type="InterPro" id="IPR010800">
    <property type="entry name" value="GRP"/>
</dbReference>
<dbReference type="OrthoDB" id="1936545at2759"/>
<evidence type="ECO:0000313" key="4">
    <source>
        <dbReference type="Proteomes" id="UP000224567"/>
    </source>
</evidence>
<dbReference type="AlphaFoldDB" id="A0A2G2W2G5"/>
<comment type="caution">
    <text evidence="3">The sequence shown here is derived from an EMBL/GenBank/DDBJ whole genome shotgun (WGS) entry which is preliminary data.</text>
</comment>
<feature type="region of interest" description="Disordered" evidence="1">
    <location>
        <begin position="41"/>
        <end position="68"/>
    </location>
</feature>
<name>A0A2G2W2G5_CAPBA</name>
<dbReference type="PANTHER" id="PTHR37389:SF28">
    <property type="entry name" value="GLYCINE-RICH PROTEIN"/>
    <property type="match status" value="1"/>
</dbReference>
<gene>
    <name evidence="3" type="ORF">CQW23_22999</name>
</gene>
<reference evidence="4" key="2">
    <citation type="journal article" date="2017" name="J. Anim. Genet.">
        <title>Multiple reference genome sequences of hot pepper reveal the massive evolution of plant disease resistance genes by retroduplication.</title>
        <authorList>
            <person name="Kim S."/>
            <person name="Park J."/>
            <person name="Yeom S.-I."/>
            <person name="Kim Y.-M."/>
            <person name="Seo E."/>
            <person name="Kim K.-T."/>
            <person name="Kim M.-S."/>
            <person name="Lee J.M."/>
            <person name="Cheong K."/>
            <person name="Shin H.-S."/>
            <person name="Kim S.-B."/>
            <person name="Han K."/>
            <person name="Lee J."/>
            <person name="Park M."/>
            <person name="Lee H.-A."/>
            <person name="Lee H.-Y."/>
            <person name="Lee Y."/>
            <person name="Oh S."/>
            <person name="Lee J.H."/>
            <person name="Choi E."/>
            <person name="Choi E."/>
            <person name="Lee S.E."/>
            <person name="Jeon J."/>
            <person name="Kim H."/>
            <person name="Choi G."/>
            <person name="Song H."/>
            <person name="Lee J."/>
            <person name="Lee S.-C."/>
            <person name="Kwon J.-K."/>
            <person name="Lee H.-Y."/>
            <person name="Koo N."/>
            <person name="Hong Y."/>
            <person name="Kim R.W."/>
            <person name="Kang W.-H."/>
            <person name="Huh J.H."/>
            <person name="Kang B.-C."/>
            <person name="Yang T.-J."/>
            <person name="Lee Y.-H."/>
            <person name="Bennetzen J.L."/>
            <person name="Choi D."/>
        </authorList>
    </citation>
    <scope>NUCLEOTIDE SEQUENCE [LARGE SCALE GENOMIC DNA]</scope>
    <source>
        <strain evidence="4">cv. PBC81</strain>
    </source>
</reference>
<organism evidence="3 4">
    <name type="scientific">Capsicum baccatum</name>
    <name type="common">Peruvian pepper</name>
    <dbReference type="NCBI Taxonomy" id="33114"/>
    <lineage>
        <taxon>Eukaryota</taxon>
        <taxon>Viridiplantae</taxon>
        <taxon>Streptophyta</taxon>
        <taxon>Embryophyta</taxon>
        <taxon>Tracheophyta</taxon>
        <taxon>Spermatophyta</taxon>
        <taxon>Magnoliopsida</taxon>
        <taxon>eudicotyledons</taxon>
        <taxon>Gunneridae</taxon>
        <taxon>Pentapetalae</taxon>
        <taxon>asterids</taxon>
        <taxon>lamiids</taxon>
        <taxon>Solanales</taxon>
        <taxon>Solanaceae</taxon>
        <taxon>Solanoideae</taxon>
        <taxon>Capsiceae</taxon>
        <taxon>Capsicum</taxon>
    </lineage>
</organism>
<reference evidence="3 4" key="1">
    <citation type="journal article" date="2017" name="Genome Biol.">
        <title>New reference genome sequences of hot pepper reveal the massive evolution of plant disease-resistance genes by retroduplication.</title>
        <authorList>
            <person name="Kim S."/>
            <person name="Park J."/>
            <person name="Yeom S.I."/>
            <person name="Kim Y.M."/>
            <person name="Seo E."/>
            <person name="Kim K.T."/>
            <person name="Kim M.S."/>
            <person name="Lee J.M."/>
            <person name="Cheong K."/>
            <person name="Shin H.S."/>
            <person name="Kim S.B."/>
            <person name="Han K."/>
            <person name="Lee J."/>
            <person name="Park M."/>
            <person name="Lee H.A."/>
            <person name="Lee H.Y."/>
            <person name="Lee Y."/>
            <person name="Oh S."/>
            <person name="Lee J.H."/>
            <person name="Choi E."/>
            <person name="Choi E."/>
            <person name="Lee S.E."/>
            <person name="Jeon J."/>
            <person name="Kim H."/>
            <person name="Choi G."/>
            <person name="Song H."/>
            <person name="Lee J."/>
            <person name="Lee S.C."/>
            <person name="Kwon J.K."/>
            <person name="Lee H.Y."/>
            <person name="Koo N."/>
            <person name="Hong Y."/>
            <person name="Kim R.W."/>
            <person name="Kang W.H."/>
            <person name="Huh J.H."/>
            <person name="Kang B.C."/>
            <person name="Yang T.J."/>
            <person name="Lee Y.H."/>
            <person name="Bennetzen J.L."/>
            <person name="Choi D."/>
        </authorList>
    </citation>
    <scope>NUCLEOTIDE SEQUENCE [LARGE SCALE GENOMIC DNA]</scope>
    <source>
        <strain evidence="4">cv. PBC81</strain>
    </source>
</reference>
<feature type="signal peptide" evidence="2">
    <location>
        <begin position="1"/>
        <end position="26"/>
    </location>
</feature>
<evidence type="ECO:0000256" key="2">
    <source>
        <dbReference type="SAM" id="SignalP"/>
    </source>
</evidence>
<keyword evidence="2" id="KW-0732">Signal</keyword>